<keyword evidence="4" id="KW-1185">Reference proteome</keyword>
<evidence type="ECO:0000256" key="1">
    <source>
        <dbReference type="PROSITE-ProRule" id="PRU00339"/>
    </source>
</evidence>
<dbReference type="KEGG" id="alq:C7Y71_005825"/>
<evidence type="ECO:0000313" key="4">
    <source>
        <dbReference type="Proteomes" id="UP000249375"/>
    </source>
</evidence>
<feature type="repeat" description="TPR" evidence="1">
    <location>
        <begin position="137"/>
        <end position="170"/>
    </location>
</feature>
<protein>
    <submittedName>
        <fullName evidence="3">Tetratricopeptide repeat protein</fullName>
    </submittedName>
</protein>
<dbReference type="EMBL" id="CP033459">
    <property type="protein sequence ID" value="QFQ12570.1"/>
    <property type="molecule type" value="Genomic_DNA"/>
</dbReference>
<dbReference type="PANTHER" id="PTHR12558">
    <property type="entry name" value="CELL DIVISION CYCLE 16,23,27"/>
    <property type="match status" value="1"/>
</dbReference>
<dbReference type="OrthoDB" id="9803982at2"/>
<dbReference type="Pfam" id="PF13432">
    <property type="entry name" value="TPR_16"/>
    <property type="match status" value="2"/>
</dbReference>
<dbReference type="SMART" id="SM00028">
    <property type="entry name" value="TPR"/>
    <property type="match status" value="7"/>
</dbReference>
<feature type="repeat" description="TPR" evidence="1">
    <location>
        <begin position="171"/>
        <end position="204"/>
    </location>
</feature>
<reference evidence="3 4" key="1">
    <citation type="submission" date="2018-11" db="EMBL/GenBank/DDBJ databases">
        <authorList>
            <person name="Na S.W."/>
            <person name="Baik M."/>
        </authorList>
    </citation>
    <scope>NUCLEOTIDE SEQUENCE [LARGE SCALE GENOMIC DNA]</scope>
    <source>
        <strain evidence="3 4">E39</strain>
    </source>
</reference>
<dbReference type="InterPro" id="IPR011990">
    <property type="entry name" value="TPR-like_helical_dom_sf"/>
</dbReference>
<dbReference type="PROSITE" id="PS50005">
    <property type="entry name" value="TPR"/>
    <property type="match status" value="3"/>
</dbReference>
<name>A0A5P8E6P3_9BACT</name>
<sequence length="542" mass="60556">MKKIFFIIILTLLFAAGMHAQMPKEEAEATPNYTQALEAVQSGNDIDRAMSLLEKEVKTNPTNGYAALLLGRIYLLNENNVGAISSLTKAAKALPKGDKESLVGCYMAKGLAYTFMNDNSNALKCFEQAKKTDPKAGGPYLVIAQIYEEQGDSAKAAQTLAEALKADPTNAEIHEELGKRAANAERHKEAIEHFSMAIAANPTNEDYLVERAVEYFQTDNAGCGADDLLDAFQYWISGGMQGGEKIEAVLSIFIEYEHKTLLSKIQERNADEESFIWNILERAVYGKIPDRKAALAYFQNLYEKEGASVGLRLAQAYYDNGLYSKALEVIEANKDASEEDDDYLNLEIKVLQGLGEKEKLMRVLNANFPDNDGGSFPYIIRTAEEYYDGNMEAALAAIDKALEFDDMKEKSKALLFRGVILKCMEREDEAKKEFNRVLKMAEEGEEVEERDIMLVNAYLGNSEQVEEIIGKSDTDDNDDLLAMAQTRAIQGQYDKALLYLELLKENGYPHYKSLGRDPVFQPMKDMADYQQLMAAWKAVVGE</sequence>
<proteinExistence type="predicted"/>
<dbReference type="RefSeq" id="WP_111899388.1">
    <property type="nucleotide sequence ID" value="NZ_CP033459.1"/>
</dbReference>
<feature type="repeat" description="TPR" evidence="1">
    <location>
        <begin position="103"/>
        <end position="136"/>
    </location>
</feature>
<dbReference type="Proteomes" id="UP000249375">
    <property type="component" value="Chromosome"/>
</dbReference>
<keyword evidence="2" id="KW-0732">Signal</keyword>
<gene>
    <name evidence="3" type="ORF">C7Y71_005825</name>
</gene>
<evidence type="ECO:0000256" key="2">
    <source>
        <dbReference type="SAM" id="SignalP"/>
    </source>
</evidence>
<feature type="chain" id="PRO_5024333109" evidence="2">
    <location>
        <begin position="21"/>
        <end position="542"/>
    </location>
</feature>
<dbReference type="Pfam" id="PF13181">
    <property type="entry name" value="TPR_8"/>
    <property type="match status" value="1"/>
</dbReference>
<accession>A0A5P8E6P3</accession>
<dbReference type="SUPFAM" id="SSF48452">
    <property type="entry name" value="TPR-like"/>
    <property type="match status" value="3"/>
</dbReference>
<organism evidence="3 4">
    <name type="scientific">Pseudoprevotella muciniphila</name>
    <dbReference type="NCBI Taxonomy" id="2133944"/>
    <lineage>
        <taxon>Bacteria</taxon>
        <taxon>Pseudomonadati</taxon>
        <taxon>Bacteroidota</taxon>
        <taxon>Bacteroidia</taxon>
        <taxon>Bacteroidales</taxon>
        <taxon>Prevotellaceae</taxon>
        <taxon>Pseudoprevotella</taxon>
    </lineage>
</organism>
<feature type="signal peptide" evidence="2">
    <location>
        <begin position="1"/>
        <end position="20"/>
    </location>
</feature>
<keyword evidence="1" id="KW-0802">TPR repeat</keyword>
<dbReference type="InterPro" id="IPR019734">
    <property type="entry name" value="TPR_rpt"/>
</dbReference>
<dbReference type="AlphaFoldDB" id="A0A5P8E6P3"/>
<evidence type="ECO:0000313" key="3">
    <source>
        <dbReference type="EMBL" id="QFQ12570.1"/>
    </source>
</evidence>
<dbReference type="Gene3D" id="1.25.40.10">
    <property type="entry name" value="Tetratricopeptide repeat domain"/>
    <property type="match status" value="3"/>
</dbReference>
<dbReference type="PANTHER" id="PTHR12558:SF13">
    <property type="entry name" value="CELL DIVISION CYCLE PROTEIN 27 HOMOLOG"/>
    <property type="match status" value="1"/>
</dbReference>